<gene>
    <name evidence="1" type="ORF">FMOSSE_LOCUS14032</name>
</gene>
<dbReference type="Proteomes" id="UP000789375">
    <property type="component" value="Unassembled WGS sequence"/>
</dbReference>
<sequence>VVQMSGPPYSKDFYSIMIKLIEPIDSTLEAQSDTRLLIRQFLGDCPQELNDKEINEYVSKSKIRFSN</sequence>
<proteinExistence type="predicted"/>
<dbReference type="AlphaFoldDB" id="A0A9N9N6U5"/>
<reference evidence="1" key="1">
    <citation type="submission" date="2021-06" db="EMBL/GenBank/DDBJ databases">
        <authorList>
            <person name="Kallberg Y."/>
            <person name="Tangrot J."/>
            <person name="Rosling A."/>
        </authorList>
    </citation>
    <scope>NUCLEOTIDE SEQUENCE</scope>
    <source>
        <strain evidence="1">87-6 pot B 2015</strain>
    </source>
</reference>
<evidence type="ECO:0000313" key="2">
    <source>
        <dbReference type="Proteomes" id="UP000789375"/>
    </source>
</evidence>
<evidence type="ECO:0000313" key="1">
    <source>
        <dbReference type="EMBL" id="CAG8705917.1"/>
    </source>
</evidence>
<protein>
    <submittedName>
        <fullName evidence="1">9835_t:CDS:1</fullName>
    </submittedName>
</protein>
<comment type="caution">
    <text evidence="1">The sequence shown here is derived from an EMBL/GenBank/DDBJ whole genome shotgun (WGS) entry which is preliminary data.</text>
</comment>
<name>A0A9N9N6U5_FUNMO</name>
<keyword evidence="2" id="KW-1185">Reference proteome</keyword>
<organism evidence="1 2">
    <name type="scientific">Funneliformis mosseae</name>
    <name type="common">Endomycorrhizal fungus</name>
    <name type="synonym">Glomus mosseae</name>
    <dbReference type="NCBI Taxonomy" id="27381"/>
    <lineage>
        <taxon>Eukaryota</taxon>
        <taxon>Fungi</taxon>
        <taxon>Fungi incertae sedis</taxon>
        <taxon>Mucoromycota</taxon>
        <taxon>Glomeromycotina</taxon>
        <taxon>Glomeromycetes</taxon>
        <taxon>Glomerales</taxon>
        <taxon>Glomeraceae</taxon>
        <taxon>Funneliformis</taxon>
    </lineage>
</organism>
<feature type="non-terminal residue" evidence="1">
    <location>
        <position position="67"/>
    </location>
</feature>
<dbReference type="EMBL" id="CAJVPP010009610">
    <property type="protein sequence ID" value="CAG8705917.1"/>
    <property type="molecule type" value="Genomic_DNA"/>
</dbReference>
<accession>A0A9N9N6U5</accession>